<evidence type="ECO:0000256" key="7">
    <source>
        <dbReference type="PIRNR" id="PIRNR031032"/>
    </source>
</evidence>
<proteinExistence type="inferred from homology"/>
<feature type="transmembrane region" description="Helical" evidence="7">
    <location>
        <begin position="74"/>
        <end position="94"/>
    </location>
</feature>
<accession>A0A1W2TAS8</accession>
<evidence type="ECO:0000256" key="6">
    <source>
        <dbReference type="ARBA" id="ARBA00023136"/>
    </source>
</evidence>
<comment type="similarity">
    <text evidence="2">Belongs to the TMEM97/sigma-2 receptor family.</text>
</comment>
<evidence type="ECO:0000256" key="1">
    <source>
        <dbReference type="ARBA" id="ARBA00004477"/>
    </source>
</evidence>
<reference evidence="9" key="1">
    <citation type="submission" date="2016-03" db="EMBL/GenBank/DDBJ databases">
        <title>Draft genome sequence of Rosellinia necatrix.</title>
        <authorList>
            <person name="Kanematsu S."/>
        </authorList>
    </citation>
    <scope>NUCLEOTIDE SEQUENCE [LARGE SCALE GENOMIC DNA]</scope>
    <source>
        <strain evidence="9">W97</strain>
    </source>
</reference>
<keyword evidence="4 7" id="KW-0256">Endoplasmic reticulum</keyword>
<dbReference type="PANTHER" id="PTHR31204:SF1">
    <property type="entry name" value="SIGMA INTRACELLULAR RECEPTOR 2"/>
    <property type="match status" value="1"/>
</dbReference>
<evidence type="ECO:0000313" key="10">
    <source>
        <dbReference type="Proteomes" id="UP000054516"/>
    </source>
</evidence>
<keyword evidence="10" id="KW-1185">Reference proteome</keyword>
<organism evidence="9">
    <name type="scientific">Rosellinia necatrix</name>
    <name type="common">White root-rot fungus</name>
    <dbReference type="NCBI Taxonomy" id="77044"/>
    <lineage>
        <taxon>Eukaryota</taxon>
        <taxon>Fungi</taxon>
        <taxon>Dikarya</taxon>
        <taxon>Ascomycota</taxon>
        <taxon>Pezizomycotina</taxon>
        <taxon>Sordariomycetes</taxon>
        <taxon>Xylariomycetidae</taxon>
        <taxon>Xylariales</taxon>
        <taxon>Xylariaceae</taxon>
        <taxon>Rosellinia</taxon>
    </lineage>
</organism>
<protein>
    <recommendedName>
        <fullName evidence="7">Efficient mitochondria targeting-associated protein 19</fullName>
    </recommendedName>
</protein>
<evidence type="ECO:0000256" key="4">
    <source>
        <dbReference type="ARBA" id="ARBA00022824"/>
    </source>
</evidence>
<evidence type="ECO:0000256" key="5">
    <source>
        <dbReference type="ARBA" id="ARBA00022989"/>
    </source>
</evidence>
<dbReference type="InterPro" id="IPR051987">
    <property type="entry name" value="Sigma-2_receptor-like"/>
</dbReference>
<dbReference type="PANTHER" id="PTHR31204">
    <property type="entry name" value="SIGMA INTRACELLULAR RECEPTOR 2"/>
    <property type="match status" value="1"/>
</dbReference>
<evidence type="ECO:0000256" key="2">
    <source>
        <dbReference type="ARBA" id="ARBA00009096"/>
    </source>
</evidence>
<dbReference type="GO" id="GO:0005789">
    <property type="term" value="C:endoplasmic reticulum membrane"/>
    <property type="evidence" value="ECO:0007669"/>
    <property type="project" value="UniProtKB-SubCell"/>
</dbReference>
<comment type="subcellular location">
    <subcellularLocation>
        <location evidence="1">Endoplasmic reticulum membrane</location>
        <topology evidence="1">Multi-pass membrane protein</topology>
    </subcellularLocation>
</comment>
<sequence length="185" mass="20828">MASSTRSVLDRVYLVYFLIHIPILFCVDLVPLYPQSLWAFDDSPLRLLGALRTYYIENYNDQFFQPPPARVPSFFALFAVLELLFHLPVSLWAVRALWSSSSSSPLSGASELLLLVYGLETALTTFTCMYDAALWDPAVVSFEQKVVLVGGLYGGYFALAVVLTVDMYARVLRRVNVTDRAKKVQ</sequence>
<keyword evidence="5 7" id="KW-1133">Transmembrane helix</keyword>
<dbReference type="InterPro" id="IPR016964">
    <property type="entry name" value="Sigma2_recept"/>
</dbReference>
<dbReference type="Pfam" id="PF05241">
    <property type="entry name" value="EBP"/>
    <property type="match status" value="1"/>
</dbReference>
<gene>
    <name evidence="9" type="ORF">SAMD00023353_0800340</name>
</gene>
<dbReference type="OMA" id="DWLYLFI"/>
<name>A0A1W2TAS8_ROSNE</name>
<dbReference type="AlphaFoldDB" id="A0A1W2TAS8"/>
<dbReference type="EMBL" id="DF977453">
    <property type="protein sequence ID" value="GAP84731.1"/>
    <property type="molecule type" value="Genomic_DNA"/>
</dbReference>
<feature type="transmembrane region" description="Helical" evidence="7">
    <location>
        <begin position="114"/>
        <end position="134"/>
    </location>
</feature>
<dbReference type="PROSITE" id="PS51751">
    <property type="entry name" value="EXPERA"/>
    <property type="match status" value="1"/>
</dbReference>
<evidence type="ECO:0000313" key="9">
    <source>
        <dbReference type="EMBL" id="GAP84731.1"/>
    </source>
</evidence>
<dbReference type="PIRSF" id="PIRSF031032">
    <property type="entry name" value="TMP_97_prd"/>
    <property type="match status" value="1"/>
</dbReference>
<dbReference type="STRING" id="77044.A0A1W2TAS8"/>
<dbReference type="Proteomes" id="UP000054516">
    <property type="component" value="Unassembled WGS sequence"/>
</dbReference>
<evidence type="ECO:0000256" key="3">
    <source>
        <dbReference type="ARBA" id="ARBA00022692"/>
    </source>
</evidence>
<dbReference type="InterPro" id="IPR033118">
    <property type="entry name" value="EXPERA"/>
</dbReference>
<evidence type="ECO:0000259" key="8">
    <source>
        <dbReference type="PROSITE" id="PS51751"/>
    </source>
</evidence>
<keyword evidence="3 7" id="KW-0812">Transmembrane</keyword>
<feature type="domain" description="EXPERA" evidence="8">
    <location>
        <begin position="9"/>
        <end position="164"/>
    </location>
</feature>
<keyword evidence="6 7" id="KW-0472">Membrane</keyword>
<dbReference type="OrthoDB" id="433124at2759"/>
<feature type="transmembrane region" description="Helical" evidence="7">
    <location>
        <begin position="146"/>
        <end position="165"/>
    </location>
</feature>
<feature type="transmembrane region" description="Helical" evidence="7">
    <location>
        <begin position="12"/>
        <end position="33"/>
    </location>
</feature>